<keyword evidence="2" id="KW-0472">Membrane</keyword>
<feature type="compositionally biased region" description="Polar residues" evidence="1">
    <location>
        <begin position="318"/>
        <end position="329"/>
    </location>
</feature>
<dbReference type="EMBL" id="CAKOAT010148487">
    <property type="protein sequence ID" value="CAH8342481.1"/>
    <property type="molecule type" value="Genomic_DNA"/>
</dbReference>
<dbReference type="Proteomes" id="UP001642260">
    <property type="component" value="Unassembled WGS sequence"/>
</dbReference>
<proteinExistence type="predicted"/>
<reference evidence="3 4" key="1">
    <citation type="submission" date="2022-03" db="EMBL/GenBank/DDBJ databases">
        <authorList>
            <person name="Macdonald S."/>
            <person name="Ahmed S."/>
            <person name="Newling K."/>
        </authorList>
    </citation>
    <scope>NUCLEOTIDE SEQUENCE [LARGE SCALE GENOMIC DNA]</scope>
</reference>
<feature type="transmembrane region" description="Helical" evidence="2">
    <location>
        <begin position="452"/>
        <end position="469"/>
    </location>
</feature>
<feature type="compositionally biased region" description="Polar residues" evidence="1">
    <location>
        <begin position="106"/>
        <end position="132"/>
    </location>
</feature>
<dbReference type="PANTHER" id="PTHR38937">
    <property type="entry name" value="MEMBRANE PROTEIN OF ER BODY-LIKE PROTEIN"/>
    <property type="match status" value="1"/>
</dbReference>
<feature type="compositionally biased region" description="Acidic residues" evidence="1">
    <location>
        <begin position="141"/>
        <end position="163"/>
    </location>
</feature>
<organism evidence="3 4">
    <name type="scientific">Eruca vesicaria subsp. sativa</name>
    <name type="common">Garden rocket</name>
    <name type="synonym">Eruca sativa</name>
    <dbReference type="NCBI Taxonomy" id="29727"/>
    <lineage>
        <taxon>Eukaryota</taxon>
        <taxon>Viridiplantae</taxon>
        <taxon>Streptophyta</taxon>
        <taxon>Embryophyta</taxon>
        <taxon>Tracheophyta</taxon>
        <taxon>Spermatophyta</taxon>
        <taxon>Magnoliopsida</taxon>
        <taxon>eudicotyledons</taxon>
        <taxon>Gunneridae</taxon>
        <taxon>Pentapetalae</taxon>
        <taxon>rosids</taxon>
        <taxon>malvids</taxon>
        <taxon>Brassicales</taxon>
        <taxon>Brassicaceae</taxon>
        <taxon>Brassiceae</taxon>
        <taxon>Eruca</taxon>
    </lineage>
</organism>
<feature type="transmembrane region" description="Helical" evidence="2">
    <location>
        <begin position="416"/>
        <end position="440"/>
    </location>
</feature>
<evidence type="ECO:0000256" key="2">
    <source>
        <dbReference type="SAM" id="Phobius"/>
    </source>
</evidence>
<name>A0ABC8K1T7_ERUVS</name>
<evidence type="ECO:0008006" key="5">
    <source>
        <dbReference type="Google" id="ProtNLM"/>
    </source>
</evidence>
<gene>
    <name evidence="3" type="ORF">ERUC_LOCUS15873</name>
</gene>
<keyword evidence="4" id="KW-1185">Reference proteome</keyword>
<feature type="compositionally biased region" description="Low complexity" evidence="1">
    <location>
        <begin position="83"/>
        <end position="105"/>
    </location>
</feature>
<sequence>MKKLERPANGNWFGEGEIVDSDLLVDLLETFRFGKDNVPAGKNRLNAAAKVTPTMEQQQDNTTEKQDQEEDNDGSQGLVGNTSVHESLGSVSSSSDPIIPDSMSETGSHNEPVSNEETGYNWLESSSTNLPNVENERHQDAEEDEIVVEEEEEEEYKEDEEEKDKDKEVEEEKDKEEEEEKEKNSEITSSESEEKSNLETLLATQEKYELYCPSCSSCITRKVIIRKKEDGKLVDFYADLTSYESRSDIEVEPPVKPHAPDTFIKNDDKENTKDGYIFACLTCLKDYIKLGTKFLQREYVMGKHVEEPVEVHLEPGKSGNTNTTESPPQNKLDRERFTVELLKSTVYGGLTETITSLVVVSSASASGSSTENILALAVANMAGGLVVLAQNLRDLRNHSDQEKDRYNKLLGRRDNIRMHVLVAVLSYIFFGLIAPLVYAFSFYQTGIKNYKLVSVFSVSLVCAIMLGMIKVYVRKPVNVRASPKPYLKSAVYYTSIVVFSSGVSYIVGEIVGEYIRKMGLFSLYQTGLTSAFDGIQPEEYRFTSF</sequence>
<evidence type="ECO:0000313" key="3">
    <source>
        <dbReference type="EMBL" id="CAH8342481.1"/>
    </source>
</evidence>
<dbReference type="AlphaFoldDB" id="A0ABC8K1T7"/>
<feature type="region of interest" description="Disordered" evidence="1">
    <location>
        <begin position="313"/>
        <end position="333"/>
    </location>
</feature>
<feature type="transmembrane region" description="Helical" evidence="2">
    <location>
        <begin position="490"/>
        <end position="508"/>
    </location>
</feature>
<accession>A0ABC8K1T7</accession>
<protein>
    <recommendedName>
        <fullName evidence="5">Membrane protein of ER body-like protein</fullName>
    </recommendedName>
</protein>
<keyword evidence="2" id="KW-0812">Transmembrane</keyword>
<evidence type="ECO:0000313" key="4">
    <source>
        <dbReference type="Proteomes" id="UP001642260"/>
    </source>
</evidence>
<dbReference type="PANTHER" id="PTHR38937:SF2">
    <property type="entry name" value="MEMBRANE PROTEIN OF ER BODY-LIKE PROTEIN ISOFORM X1"/>
    <property type="match status" value="1"/>
</dbReference>
<evidence type="ECO:0000256" key="1">
    <source>
        <dbReference type="SAM" id="MobiDB-lite"/>
    </source>
</evidence>
<feature type="region of interest" description="Disordered" evidence="1">
    <location>
        <begin position="48"/>
        <end position="198"/>
    </location>
</feature>
<comment type="caution">
    <text evidence="3">The sequence shown here is derived from an EMBL/GenBank/DDBJ whole genome shotgun (WGS) entry which is preliminary data.</text>
</comment>
<keyword evidence="2" id="KW-1133">Transmembrane helix</keyword>
<dbReference type="InterPro" id="IPR052843">
    <property type="entry name" value="ER_body_metal_sequester"/>
</dbReference>